<dbReference type="EMBL" id="CP076676">
    <property type="protein sequence ID" value="UYO41503.1"/>
    <property type="molecule type" value="Genomic_DNA"/>
</dbReference>
<keyword evidence="1" id="KW-0732">Signal</keyword>
<gene>
    <name evidence="2" type="ORF">KQX62_09510</name>
</gene>
<sequence length="464" mass="51028">MQRLIFLVFGLLLPMAADANEAAPAIPHRCENCSSTPVEVATQAREMSDMCRSAGGTPRSGPDIQQGRFPDGPVFWAIDEATLACDGAAALFSTNHGAVVHIFVETNDGHPIQAFEHAAVGVTLERSSDANKVWLNVGGALCGQNTDGLSTADMRACQRPLKWDAGTRKLDFAPLSEIRDLPQAEDQEAQAGELPVKRIYDSGSELVSKRDYVLNEYWKDKIDLIPWKPRGAMQGTIFNWPFASPDGRSLMVSLLQAPAVCTPKCPARFINAQHRVVLEIMVCADRTKHGFSPDNRTFIACGERFSIPQVDERTALLDNAPPGSNPEAYLEVQRRLRAQPKDRPEPIRVDSALHNDSQMLIREWKDGSVEIAYDVPKQTLPVVQGTLLFRGTRSGSSYQGTAFTFRDGCAPAPYEVRGYRDAKRELVVLTGAAPRRGRGCDIIGDSVRSNHARLVFDTRELGDK</sequence>
<evidence type="ECO:0000256" key="1">
    <source>
        <dbReference type="SAM" id="SignalP"/>
    </source>
</evidence>
<dbReference type="Proteomes" id="UP001163166">
    <property type="component" value="Chromosome"/>
</dbReference>
<evidence type="ECO:0000313" key="3">
    <source>
        <dbReference type="Proteomes" id="UP001163166"/>
    </source>
</evidence>
<dbReference type="RefSeq" id="WP_264076224.1">
    <property type="nucleotide sequence ID" value="NZ_CP076676.1"/>
</dbReference>
<name>A0AAX3E331_RHOPL</name>
<proteinExistence type="predicted"/>
<organism evidence="2 3">
    <name type="scientific">Rhodopseudomonas palustris</name>
    <dbReference type="NCBI Taxonomy" id="1076"/>
    <lineage>
        <taxon>Bacteria</taxon>
        <taxon>Pseudomonadati</taxon>
        <taxon>Pseudomonadota</taxon>
        <taxon>Alphaproteobacteria</taxon>
        <taxon>Hyphomicrobiales</taxon>
        <taxon>Nitrobacteraceae</taxon>
        <taxon>Rhodopseudomonas</taxon>
    </lineage>
</organism>
<dbReference type="AlphaFoldDB" id="A0AAX3E331"/>
<feature type="signal peptide" evidence="1">
    <location>
        <begin position="1"/>
        <end position="19"/>
    </location>
</feature>
<protein>
    <recommendedName>
        <fullName evidence="4">C-type lysozyme inhibitor domain-containing protein</fullName>
    </recommendedName>
</protein>
<evidence type="ECO:0000313" key="2">
    <source>
        <dbReference type="EMBL" id="UYO41503.1"/>
    </source>
</evidence>
<reference evidence="2" key="1">
    <citation type="journal article" date="2022" name="Biol. Control">
        <title>In silico genomic analysis of Rhodopseudomonas palustris strains revealed potential biocontrol agents and crop yield enhancers.</title>
        <authorList>
            <person name="Surachat K."/>
            <person name="Kantachote D."/>
            <person name="Deachamag P."/>
            <person name="Wonglapsuwan M."/>
        </authorList>
    </citation>
    <scope>NUCLEOTIDE SEQUENCE</scope>
    <source>
        <strain evidence="2">TLS06</strain>
    </source>
</reference>
<feature type="chain" id="PRO_5043645999" description="C-type lysozyme inhibitor domain-containing protein" evidence="1">
    <location>
        <begin position="20"/>
        <end position="464"/>
    </location>
</feature>
<accession>A0AAX3E331</accession>
<evidence type="ECO:0008006" key="4">
    <source>
        <dbReference type="Google" id="ProtNLM"/>
    </source>
</evidence>